<evidence type="ECO:0000313" key="2">
    <source>
        <dbReference type="Proteomes" id="UP000799771"/>
    </source>
</evidence>
<name>A0A6A6A149_9PLEO</name>
<dbReference type="Proteomes" id="UP000799771">
    <property type="component" value="Unassembled WGS sequence"/>
</dbReference>
<organism evidence="1 2">
    <name type="scientific">Dothidotthia symphoricarpi CBS 119687</name>
    <dbReference type="NCBI Taxonomy" id="1392245"/>
    <lineage>
        <taxon>Eukaryota</taxon>
        <taxon>Fungi</taxon>
        <taxon>Dikarya</taxon>
        <taxon>Ascomycota</taxon>
        <taxon>Pezizomycotina</taxon>
        <taxon>Dothideomycetes</taxon>
        <taxon>Pleosporomycetidae</taxon>
        <taxon>Pleosporales</taxon>
        <taxon>Dothidotthiaceae</taxon>
        <taxon>Dothidotthia</taxon>
    </lineage>
</organism>
<dbReference type="AlphaFoldDB" id="A0A6A6A149"/>
<sequence length="91" mass="10578">MARRLTTIHSKSRDCRFDPCVGHKLPFLRSACYSQVYFCFFGFSAFCHRHHYFEKQKSWCIGIRRGLKAAQRDLSYEVTVSSRPASVGIII</sequence>
<dbReference type="EMBL" id="ML977515">
    <property type="protein sequence ID" value="KAF2125732.1"/>
    <property type="molecule type" value="Genomic_DNA"/>
</dbReference>
<evidence type="ECO:0000313" key="1">
    <source>
        <dbReference type="EMBL" id="KAF2125732.1"/>
    </source>
</evidence>
<keyword evidence="2" id="KW-1185">Reference proteome</keyword>
<proteinExistence type="predicted"/>
<dbReference type="OrthoDB" id="4367960at2759"/>
<gene>
    <name evidence="1" type="ORF">P153DRAFT_369734</name>
</gene>
<dbReference type="RefSeq" id="XP_033520124.1">
    <property type="nucleotide sequence ID" value="XM_033668849.1"/>
</dbReference>
<reference evidence="1" key="1">
    <citation type="journal article" date="2020" name="Stud. Mycol.">
        <title>101 Dothideomycetes genomes: a test case for predicting lifestyles and emergence of pathogens.</title>
        <authorList>
            <person name="Haridas S."/>
            <person name="Albert R."/>
            <person name="Binder M."/>
            <person name="Bloem J."/>
            <person name="Labutti K."/>
            <person name="Salamov A."/>
            <person name="Andreopoulos B."/>
            <person name="Baker S."/>
            <person name="Barry K."/>
            <person name="Bills G."/>
            <person name="Bluhm B."/>
            <person name="Cannon C."/>
            <person name="Castanera R."/>
            <person name="Culley D."/>
            <person name="Daum C."/>
            <person name="Ezra D."/>
            <person name="Gonzalez J."/>
            <person name="Henrissat B."/>
            <person name="Kuo A."/>
            <person name="Liang C."/>
            <person name="Lipzen A."/>
            <person name="Lutzoni F."/>
            <person name="Magnuson J."/>
            <person name="Mondo S."/>
            <person name="Nolan M."/>
            <person name="Ohm R."/>
            <person name="Pangilinan J."/>
            <person name="Park H.-J."/>
            <person name="Ramirez L."/>
            <person name="Alfaro M."/>
            <person name="Sun H."/>
            <person name="Tritt A."/>
            <person name="Yoshinaga Y."/>
            <person name="Zwiers L.-H."/>
            <person name="Turgeon B."/>
            <person name="Goodwin S."/>
            <person name="Spatafora J."/>
            <person name="Crous P."/>
            <person name="Grigoriev I."/>
        </authorList>
    </citation>
    <scope>NUCLEOTIDE SEQUENCE</scope>
    <source>
        <strain evidence="1">CBS 119687</strain>
    </source>
</reference>
<protein>
    <submittedName>
        <fullName evidence="1">Uncharacterized protein</fullName>
    </submittedName>
</protein>
<accession>A0A6A6A149</accession>
<dbReference type="GeneID" id="54409281"/>